<dbReference type="PANTHER" id="PTHR46568">
    <property type="entry name" value="ALKYLDIHYDROXYACETONEPHOSPHATE SYNTHASE, PEROXISOMAL"/>
    <property type="match status" value="1"/>
</dbReference>
<dbReference type="Pfam" id="PF02913">
    <property type="entry name" value="FAD-oxidase_C"/>
    <property type="match status" value="1"/>
</dbReference>
<dbReference type="Gene3D" id="3.30.465.10">
    <property type="match status" value="1"/>
</dbReference>
<dbReference type="GO" id="GO:0008610">
    <property type="term" value="P:lipid biosynthetic process"/>
    <property type="evidence" value="ECO:0007669"/>
    <property type="project" value="InterPro"/>
</dbReference>
<dbReference type="EMBL" id="CAEMXZ010000114">
    <property type="protein sequence ID" value="CAB4324198.1"/>
    <property type="molecule type" value="Genomic_DNA"/>
</dbReference>
<keyword evidence="4" id="KW-0274">FAD</keyword>
<evidence type="ECO:0000313" key="6">
    <source>
        <dbReference type="EMBL" id="CAB4324198.1"/>
    </source>
</evidence>
<dbReference type="GO" id="GO:0005777">
    <property type="term" value="C:peroxisome"/>
    <property type="evidence" value="ECO:0007669"/>
    <property type="project" value="UniProtKB-ARBA"/>
</dbReference>
<evidence type="ECO:0000256" key="3">
    <source>
        <dbReference type="ARBA" id="ARBA00022630"/>
    </source>
</evidence>
<evidence type="ECO:0000313" key="7">
    <source>
        <dbReference type="EMBL" id="CAB4944738.1"/>
    </source>
</evidence>
<dbReference type="InterPro" id="IPR016164">
    <property type="entry name" value="FAD-linked_Oxase-like_C"/>
</dbReference>
<dbReference type="Gene3D" id="3.40.462.40">
    <property type="entry name" value="FAD-linked oxidase, cap domain/gating helix"/>
    <property type="match status" value="1"/>
</dbReference>
<dbReference type="InterPro" id="IPR016169">
    <property type="entry name" value="FAD-bd_PCMH_sub2"/>
</dbReference>
<proteinExistence type="inferred from homology"/>
<dbReference type="Gene3D" id="1.10.45.10">
    <property type="entry name" value="Vanillyl-alcohol Oxidase, Chain A, domain 4"/>
    <property type="match status" value="1"/>
</dbReference>
<dbReference type="FunFam" id="1.10.45.10:FF:000001">
    <property type="entry name" value="D-lactate dehydrogenase mitochondrial"/>
    <property type="match status" value="1"/>
</dbReference>
<dbReference type="GO" id="GO:0008609">
    <property type="term" value="F:alkylglycerone-phosphate synthase activity"/>
    <property type="evidence" value="ECO:0007669"/>
    <property type="project" value="InterPro"/>
</dbReference>
<dbReference type="PROSITE" id="PS51387">
    <property type="entry name" value="FAD_PCMH"/>
    <property type="match status" value="1"/>
</dbReference>
<dbReference type="AlphaFoldDB" id="A0A6J5YKI0"/>
<comment type="cofactor">
    <cofactor evidence="1">
        <name>FAD</name>
        <dbReference type="ChEBI" id="CHEBI:57692"/>
    </cofactor>
</comment>
<evidence type="ECO:0000256" key="2">
    <source>
        <dbReference type="ARBA" id="ARBA00008000"/>
    </source>
</evidence>
<dbReference type="InterPro" id="IPR006094">
    <property type="entry name" value="Oxid_FAD_bind_N"/>
</dbReference>
<evidence type="ECO:0000256" key="4">
    <source>
        <dbReference type="ARBA" id="ARBA00022827"/>
    </source>
</evidence>
<dbReference type="InterPro" id="IPR025650">
    <property type="entry name" value="Alkyl-DHAP_Synthase"/>
</dbReference>
<dbReference type="InterPro" id="IPR004113">
    <property type="entry name" value="FAD-bd_oxidored_4_C"/>
</dbReference>
<dbReference type="Pfam" id="PF01565">
    <property type="entry name" value="FAD_binding_4"/>
    <property type="match status" value="1"/>
</dbReference>
<comment type="similarity">
    <text evidence="2">Belongs to the FAD-binding oxidoreductase/transferase type 4 family.</text>
</comment>
<dbReference type="InterPro" id="IPR036318">
    <property type="entry name" value="FAD-bd_PCMH-like_sf"/>
</dbReference>
<feature type="domain" description="FAD-binding PCMH-type" evidence="5">
    <location>
        <begin position="70"/>
        <end position="249"/>
    </location>
</feature>
<organism evidence="6">
    <name type="scientific">freshwater metagenome</name>
    <dbReference type="NCBI Taxonomy" id="449393"/>
    <lineage>
        <taxon>unclassified sequences</taxon>
        <taxon>metagenomes</taxon>
        <taxon>ecological metagenomes</taxon>
    </lineage>
</organism>
<gene>
    <name evidence="6" type="ORF">UFOPK1392_01963</name>
    <name evidence="7" type="ORF">UFOPK3733_01510</name>
</gene>
<evidence type="ECO:0000256" key="1">
    <source>
        <dbReference type="ARBA" id="ARBA00001974"/>
    </source>
</evidence>
<dbReference type="PANTHER" id="PTHR46568:SF1">
    <property type="entry name" value="ALKYLDIHYDROXYACETONEPHOSPHATE SYNTHASE, PEROXISOMAL"/>
    <property type="match status" value="1"/>
</dbReference>
<dbReference type="EMBL" id="CAFBNC010000084">
    <property type="protein sequence ID" value="CAB4944738.1"/>
    <property type="molecule type" value="Genomic_DNA"/>
</dbReference>
<dbReference type="InterPro" id="IPR016171">
    <property type="entry name" value="Vanillyl_alc_oxidase_C-sub2"/>
</dbReference>
<reference evidence="6" key="1">
    <citation type="submission" date="2020-05" db="EMBL/GenBank/DDBJ databases">
        <authorList>
            <person name="Chiriac C."/>
            <person name="Salcher M."/>
            <person name="Ghai R."/>
            <person name="Kavagutti S V."/>
        </authorList>
    </citation>
    <scope>NUCLEOTIDE SEQUENCE</scope>
</reference>
<dbReference type="GO" id="GO:0071949">
    <property type="term" value="F:FAD binding"/>
    <property type="evidence" value="ECO:0007669"/>
    <property type="project" value="InterPro"/>
</dbReference>
<dbReference type="SUPFAM" id="SSF55103">
    <property type="entry name" value="FAD-linked oxidases, C-terminal domain"/>
    <property type="match status" value="1"/>
</dbReference>
<name>A0A6J5YKI0_9ZZZZ</name>
<dbReference type="Gene3D" id="3.30.70.3450">
    <property type="match status" value="1"/>
</dbReference>
<evidence type="ECO:0000259" key="5">
    <source>
        <dbReference type="PROSITE" id="PS51387"/>
    </source>
</evidence>
<dbReference type="InterPro" id="IPR016166">
    <property type="entry name" value="FAD-bd_PCMH"/>
</dbReference>
<sequence length="508" mass="52980">MPAEPTAPIPFGGAGAVTARFTSSTMAIDDATIERLRSTGSTVTREATQLAEASRDWWPLAMTWAGADQVAALAAAIVAPTTPEQVADVLRICNERGIPVTPAAGRSGVVGGSVPLFGGVLLDLCALRGIRSVDADSMVVDVLAGTFGDVFEEQLQAEHGLTVGHWPQSVALSTVGGWLACRGAGQLSNRYGKIEDIVVGLDVVLADGTMLTTGGHARQSAGPDLNQLFIGSEGTLGVITGARLRTHRIATANHRSAWSFPTFEAGADACRRISQRGLAPAALRLYDAAEADRSYSTGDVAVLLVFDEGDPEIVKAATAITEQECAGGKINATALDDSLVEKWLGHRNDVSSLEALISRGYVVDTMELTVAWADVDALYGTVRDAIAAVPGVMAASAHLSHSYSDGACLYFTFAGKPLEPTREATEALYMACWNEGTSAALRMGGSLSHHHGVGLNRARFMVDALGEGAMHTLEAIKAGLDPNGILNPGKLGFSSGFGVVPFPVEPGE</sequence>
<accession>A0A6J5YKI0</accession>
<dbReference type="SUPFAM" id="SSF56176">
    <property type="entry name" value="FAD-binding/transporter-associated domain-like"/>
    <property type="match status" value="1"/>
</dbReference>
<keyword evidence="3" id="KW-0285">Flavoprotein</keyword>
<protein>
    <submittedName>
        <fullName evidence="6">Unannotated protein</fullName>
    </submittedName>
</protein>